<dbReference type="NCBIfam" id="TIGR00231">
    <property type="entry name" value="small_GTP"/>
    <property type="match status" value="1"/>
</dbReference>
<dbReference type="GO" id="GO:0022412">
    <property type="term" value="P:cellular process involved in reproduction in multicellular organism"/>
    <property type="evidence" value="ECO:0007669"/>
    <property type="project" value="UniProtKB-ARBA"/>
</dbReference>
<dbReference type="PRINTS" id="PR00449">
    <property type="entry name" value="RASTRNSFRMNG"/>
</dbReference>
<dbReference type="SMART" id="SM00174">
    <property type="entry name" value="RHO"/>
    <property type="match status" value="1"/>
</dbReference>
<dbReference type="PROSITE" id="PS51420">
    <property type="entry name" value="RHO"/>
    <property type="match status" value="1"/>
</dbReference>
<dbReference type="Pfam" id="PF00071">
    <property type="entry name" value="Ras"/>
    <property type="match status" value="1"/>
</dbReference>
<dbReference type="GO" id="GO:0035006">
    <property type="term" value="P:melanization defense response"/>
    <property type="evidence" value="ECO:0007669"/>
    <property type="project" value="UniProtKB-ARBA"/>
</dbReference>
<dbReference type="SMART" id="SM00173">
    <property type="entry name" value="RAS"/>
    <property type="match status" value="1"/>
</dbReference>
<protein>
    <submittedName>
        <fullName evidence="3">GTPase rho</fullName>
    </submittedName>
</protein>
<dbReference type="InterPro" id="IPR027417">
    <property type="entry name" value="P-loop_NTPase"/>
</dbReference>
<dbReference type="InterPro" id="IPR001806">
    <property type="entry name" value="Small_GTPase"/>
</dbReference>
<dbReference type="AlphaFoldDB" id="R4WDE7"/>
<accession>R4WDE7</accession>
<keyword evidence="1" id="KW-0547">Nucleotide-binding</keyword>
<evidence type="ECO:0000256" key="2">
    <source>
        <dbReference type="ARBA" id="ARBA00023134"/>
    </source>
</evidence>
<dbReference type="GO" id="GO:0035099">
    <property type="term" value="P:hemocyte migration"/>
    <property type="evidence" value="ECO:0007669"/>
    <property type="project" value="UniProtKB-ARBA"/>
</dbReference>
<dbReference type="GO" id="GO:0003924">
    <property type="term" value="F:GTPase activity"/>
    <property type="evidence" value="ECO:0007669"/>
    <property type="project" value="InterPro"/>
</dbReference>
<dbReference type="PROSITE" id="PS51419">
    <property type="entry name" value="RAB"/>
    <property type="match status" value="1"/>
</dbReference>
<sequence>MEKKRLTIVGDAAVGKSSLIRSFMKIIMNAEYIPPVIIDDYSLVLEVRGDTKLLLINDTLSSRYWSKLKGLIYPETDAVMIVFDITSTDSLSNVTDHWFPEVSSYCPNVPIILVGNKKDLRKGDDDKVDYTERKAKAKRIGARDYIECSAITMEGIPGFARRNNNNFI</sequence>
<dbReference type="GO" id="GO:0005525">
    <property type="term" value="F:GTP binding"/>
    <property type="evidence" value="ECO:0007669"/>
    <property type="project" value="UniProtKB-KW"/>
</dbReference>
<dbReference type="PANTHER" id="PTHR24072">
    <property type="entry name" value="RHO FAMILY GTPASE"/>
    <property type="match status" value="1"/>
</dbReference>
<dbReference type="SUPFAM" id="SSF52540">
    <property type="entry name" value="P-loop containing nucleoside triphosphate hydrolases"/>
    <property type="match status" value="1"/>
</dbReference>
<dbReference type="GO" id="GO:0007264">
    <property type="term" value="P:small GTPase-mediated signal transduction"/>
    <property type="evidence" value="ECO:0007669"/>
    <property type="project" value="InterPro"/>
</dbReference>
<dbReference type="EMBL" id="AK417479">
    <property type="protein sequence ID" value="BAN20694.1"/>
    <property type="molecule type" value="mRNA"/>
</dbReference>
<evidence type="ECO:0000313" key="3">
    <source>
        <dbReference type="EMBL" id="BAN20694.1"/>
    </source>
</evidence>
<dbReference type="InterPro" id="IPR003578">
    <property type="entry name" value="Small_GTPase_Rho"/>
</dbReference>
<proteinExistence type="evidence at transcript level"/>
<organism evidence="3">
    <name type="scientific">Riptortus pedestris</name>
    <name type="common">Bean bug</name>
    <dbReference type="NCBI Taxonomy" id="329032"/>
    <lineage>
        <taxon>Eukaryota</taxon>
        <taxon>Metazoa</taxon>
        <taxon>Ecdysozoa</taxon>
        <taxon>Arthropoda</taxon>
        <taxon>Hexapoda</taxon>
        <taxon>Insecta</taxon>
        <taxon>Pterygota</taxon>
        <taxon>Neoptera</taxon>
        <taxon>Paraneoptera</taxon>
        <taxon>Hemiptera</taxon>
        <taxon>Heteroptera</taxon>
        <taxon>Panheteroptera</taxon>
        <taxon>Pentatomomorpha</taxon>
        <taxon>Coreoidea</taxon>
        <taxon>Alydidae</taxon>
        <taxon>Riptortus</taxon>
    </lineage>
</organism>
<dbReference type="PROSITE" id="PS51421">
    <property type="entry name" value="RAS"/>
    <property type="match status" value="1"/>
</dbReference>
<dbReference type="SMART" id="SM00175">
    <property type="entry name" value="RAB"/>
    <property type="match status" value="1"/>
</dbReference>
<name>R4WDE7_RIPPE</name>
<dbReference type="InterPro" id="IPR005225">
    <property type="entry name" value="Small_GTP-bd"/>
</dbReference>
<dbReference type="GO" id="GO:0003006">
    <property type="term" value="P:developmental process involved in reproduction"/>
    <property type="evidence" value="ECO:0007669"/>
    <property type="project" value="UniProtKB-ARBA"/>
</dbReference>
<evidence type="ECO:0000256" key="1">
    <source>
        <dbReference type="ARBA" id="ARBA00022741"/>
    </source>
</evidence>
<dbReference type="Gene3D" id="3.40.50.300">
    <property type="entry name" value="P-loop containing nucleotide triphosphate hydrolases"/>
    <property type="match status" value="1"/>
</dbReference>
<dbReference type="GO" id="GO:0001667">
    <property type="term" value="P:ameboidal-type cell migration"/>
    <property type="evidence" value="ECO:0007669"/>
    <property type="project" value="UniProtKB-ARBA"/>
</dbReference>
<keyword evidence="2" id="KW-0342">GTP-binding</keyword>
<reference evidence="3" key="1">
    <citation type="journal article" date="2013" name="PLoS ONE">
        <title>Gene expression in gut symbiotic organ of stinkbug affected by extracellular bacterial symbiont.</title>
        <authorList>
            <person name="Futahashi R."/>
            <person name="Tanaka K."/>
            <person name="Tanahashi M."/>
            <person name="Nikoh N."/>
            <person name="Kikuchi Y."/>
            <person name="Lee B.L."/>
            <person name="Fukatsu T."/>
        </authorList>
    </citation>
    <scope>NUCLEOTIDE SEQUENCE</scope>
    <source>
        <tissue evidence="3">Midgut</tissue>
    </source>
</reference>